<dbReference type="PROSITE" id="PS50071">
    <property type="entry name" value="HOMEOBOX_2"/>
    <property type="match status" value="1"/>
</dbReference>
<dbReference type="SUPFAM" id="SSF46689">
    <property type="entry name" value="Homeodomain-like"/>
    <property type="match status" value="1"/>
</dbReference>
<comment type="subcellular location">
    <subcellularLocation>
        <location evidence="1 2">Nucleus</location>
    </subcellularLocation>
</comment>
<dbReference type="RefSeq" id="XP_064682020.1">
    <property type="nucleotide sequence ID" value="XM_064829518.1"/>
</dbReference>
<evidence type="ECO:0000313" key="6">
    <source>
        <dbReference type="Proteomes" id="UP001304243"/>
    </source>
</evidence>
<dbReference type="CDD" id="cd00086">
    <property type="entry name" value="homeodomain"/>
    <property type="match status" value="1"/>
</dbReference>
<dbReference type="GO" id="GO:0003677">
    <property type="term" value="F:DNA binding"/>
    <property type="evidence" value="ECO:0007669"/>
    <property type="project" value="UniProtKB-UniRule"/>
</dbReference>
<evidence type="ECO:0000256" key="1">
    <source>
        <dbReference type="PROSITE-ProRule" id="PRU00108"/>
    </source>
</evidence>
<sequence length="322" mass="35960">MRVGDKLYSPIILPPGNKKAASAMSRSNAGINPLDVTLSESTCILEELQKQQINLGRNCEPFIIEASGRLGVVCSPYSPMVDDVSLTLYESCHDNSHPNTICKDASFHAALPSSTISRSVAMFNERLFDGLSTGGSFNGSFSGTTELPDADRVISFTARLRQTSNDLSSKGNTLSREDELMMSASKNQESHEQEESEDSGFSVMSPEKENCTPTVKRKTNAGNILKKSRKNYDAKQTTILMDWYLRNDGKAPSSQGKLDLAKATNLNVVQVSTWFQNRKRRYLDTLNEYQVLSRRYPDLVYSYQSYKSFITSEKSSHKKNRK</sequence>
<dbReference type="GeneID" id="89953984"/>
<evidence type="ECO:0000259" key="4">
    <source>
        <dbReference type="PROSITE" id="PS50071"/>
    </source>
</evidence>
<protein>
    <recommendedName>
        <fullName evidence="4">Homeobox domain-containing protein</fullName>
    </recommendedName>
</protein>
<dbReference type="GO" id="GO:0005634">
    <property type="term" value="C:nucleus"/>
    <property type="evidence" value="ECO:0007669"/>
    <property type="project" value="UniProtKB-SubCell"/>
</dbReference>
<dbReference type="EMBL" id="JASEJX010000014">
    <property type="protein sequence ID" value="KAK4515354.1"/>
    <property type="molecule type" value="Genomic_DNA"/>
</dbReference>
<organism evidence="5 6">
    <name type="scientific">Mucor velutinosus</name>
    <dbReference type="NCBI Taxonomy" id="708070"/>
    <lineage>
        <taxon>Eukaryota</taxon>
        <taxon>Fungi</taxon>
        <taxon>Fungi incertae sedis</taxon>
        <taxon>Mucoromycota</taxon>
        <taxon>Mucoromycotina</taxon>
        <taxon>Mucoromycetes</taxon>
        <taxon>Mucorales</taxon>
        <taxon>Mucorineae</taxon>
        <taxon>Mucoraceae</taxon>
        <taxon>Mucor</taxon>
    </lineage>
</organism>
<dbReference type="Proteomes" id="UP001304243">
    <property type="component" value="Unassembled WGS sequence"/>
</dbReference>
<evidence type="ECO:0000256" key="3">
    <source>
        <dbReference type="SAM" id="MobiDB-lite"/>
    </source>
</evidence>
<dbReference type="SMART" id="SM00389">
    <property type="entry name" value="HOX"/>
    <property type="match status" value="1"/>
</dbReference>
<dbReference type="Gene3D" id="1.10.10.60">
    <property type="entry name" value="Homeodomain-like"/>
    <property type="match status" value="1"/>
</dbReference>
<accession>A0AAN7DF05</accession>
<dbReference type="AlphaFoldDB" id="A0AAN7DF05"/>
<dbReference type="InterPro" id="IPR009057">
    <property type="entry name" value="Homeodomain-like_sf"/>
</dbReference>
<dbReference type="Pfam" id="PF00046">
    <property type="entry name" value="Homeodomain"/>
    <property type="match status" value="1"/>
</dbReference>
<keyword evidence="1 2" id="KW-0539">Nucleus</keyword>
<feature type="domain" description="Homeobox" evidence="4">
    <location>
        <begin position="223"/>
        <end position="285"/>
    </location>
</feature>
<comment type="caution">
    <text evidence="5">The sequence shown here is derived from an EMBL/GenBank/DDBJ whole genome shotgun (WGS) entry which is preliminary data.</text>
</comment>
<evidence type="ECO:0000313" key="5">
    <source>
        <dbReference type="EMBL" id="KAK4515354.1"/>
    </source>
</evidence>
<feature type="DNA-binding region" description="Homeobox" evidence="1">
    <location>
        <begin position="225"/>
        <end position="286"/>
    </location>
</feature>
<name>A0AAN7DF05_9FUNG</name>
<dbReference type="InterPro" id="IPR001356">
    <property type="entry name" value="HD"/>
</dbReference>
<feature type="region of interest" description="Disordered" evidence="3">
    <location>
        <begin position="182"/>
        <end position="215"/>
    </location>
</feature>
<gene>
    <name evidence="5" type="ORF">ATC70_010298</name>
</gene>
<keyword evidence="1 2" id="KW-0371">Homeobox</keyword>
<keyword evidence="1 2" id="KW-0238">DNA-binding</keyword>
<keyword evidence="6" id="KW-1185">Reference proteome</keyword>
<evidence type="ECO:0000256" key="2">
    <source>
        <dbReference type="RuleBase" id="RU000682"/>
    </source>
</evidence>
<reference evidence="5 6" key="1">
    <citation type="submission" date="2022-11" db="EMBL/GenBank/DDBJ databases">
        <title>Mucor velutinosus strain NIH1002 WGS.</title>
        <authorList>
            <person name="Subramanian P."/>
            <person name="Mullikin J.C."/>
            <person name="Segre J.A."/>
            <person name="Zelazny A.M."/>
        </authorList>
    </citation>
    <scope>NUCLEOTIDE SEQUENCE [LARGE SCALE GENOMIC DNA]</scope>
    <source>
        <strain evidence="5 6">NIH1002</strain>
    </source>
</reference>
<proteinExistence type="predicted"/>